<dbReference type="InterPro" id="IPR036721">
    <property type="entry name" value="RCK_C_sf"/>
</dbReference>
<evidence type="ECO:0000256" key="10">
    <source>
        <dbReference type="SAM" id="Phobius"/>
    </source>
</evidence>
<feature type="transmembrane region" description="Helical" evidence="10">
    <location>
        <begin position="334"/>
        <end position="354"/>
    </location>
</feature>
<feature type="domain" description="RCK C-terminal" evidence="11">
    <location>
        <begin position="396"/>
        <end position="481"/>
    </location>
</feature>
<dbReference type="Pfam" id="PF00999">
    <property type="entry name" value="Na_H_Exchanger"/>
    <property type="match status" value="1"/>
</dbReference>
<dbReference type="Gene3D" id="3.30.70.1450">
    <property type="entry name" value="Regulator of K+ conductance, C-terminal domain"/>
    <property type="match status" value="1"/>
</dbReference>
<feature type="transmembrane region" description="Helical" evidence="10">
    <location>
        <begin position="28"/>
        <end position="44"/>
    </location>
</feature>
<evidence type="ECO:0000256" key="1">
    <source>
        <dbReference type="ARBA" id="ARBA00004651"/>
    </source>
</evidence>
<organism evidence="12 13">
    <name type="scientific">Candidatus Enterocola intestinipullorum</name>
    <dbReference type="NCBI Taxonomy" id="2840783"/>
    <lineage>
        <taxon>Bacteria</taxon>
        <taxon>Pseudomonadati</taxon>
        <taxon>Bacteroidota</taxon>
        <taxon>Bacteroidia</taxon>
        <taxon>Bacteroidales</taxon>
        <taxon>Candidatus Enterocola</taxon>
    </lineage>
</organism>
<evidence type="ECO:0000256" key="4">
    <source>
        <dbReference type="ARBA" id="ARBA00022475"/>
    </source>
</evidence>
<feature type="transmembrane region" description="Helical" evidence="10">
    <location>
        <begin position="242"/>
        <end position="260"/>
    </location>
</feature>
<protein>
    <submittedName>
        <fullName evidence="12">Potassium/proton antiporter</fullName>
    </submittedName>
</protein>
<evidence type="ECO:0000256" key="9">
    <source>
        <dbReference type="ARBA" id="ARBA00023136"/>
    </source>
</evidence>
<keyword evidence="4" id="KW-1003">Cell membrane</keyword>
<keyword evidence="8" id="KW-0406">Ion transport</keyword>
<dbReference type="AlphaFoldDB" id="A0A9D9EG89"/>
<keyword evidence="3" id="KW-0050">Antiport</keyword>
<feature type="transmembrane region" description="Helical" evidence="10">
    <location>
        <begin position="272"/>
        <end position="291"/>
    </location>
</feature>
<dbReference type="GO" id="GO:0008324">
    <property type="term" value="F:monoatomic cation transmembrane transporter activity"/>
    <property type="evidence" value="ECO:0007669"/>
    <property type="project" value="InterPro"/>
</dbReference>
<feature type="transmembrane region" description="Helical" evidence="10">
    <location>
        <begin position="185"/>
        <end position="206"/>
    </location>
</feature>
<feature type="transmembrane region" description="Helical" evidence="10">
    <location>
        <begin position="366"/>
        <end position="386"/>
    </location>
</feature>
<dbReference type="GO" id="GO:0005886">
    <property type="term" value="C:plasma membrane"/>
    <property type="evidence" value="ECO:0007669"/>
    <property type="project" value="UniProtKB-SubCell"/>
</dbReference>
<dbReference type="GO" id="GO:0015297">
    <property type="term" value="F:antiporter activity"/>
    <property type="evidence" value="ECO:0007669"/>
    <property type="project" value="UniProtKB-KW"/>
</dbReference>
<feature type="transmembrane region" description="Helical" evidence="10">
    <location>
        <begin position="159"/>
        <end position="179"/>
    </location>
</feature>
<evidence type="ECO:0000256" key="8">
    <source>
        <dbReference type="ARBA" id="ARBA00023065"/>
    </source>
</evidence>
<evidence type="ECO:0000313" key="12">
    <source>
        <dbReference type="EMBL" id="MBO8446408.1"/>
    </source>
</evidence>
<keyword evidence="2" id="KW-0813">Transport</keyword>
<dbReference type="Pfam" id="PF02080">
    <property type="entry name" value="TrkA_C"/>
    <property type="match status" value="1"/>
</dbReference>
<feature type="transmembrane region" description="Helical" evidence="10">
    <location>
        <begin position="116"/>
        <end position="138"/>
    </location>
</feature>
<comment type="caution">
    <text evidence="12">The sequence shown here is derived from an EMBL/GenBank/DDBJ whole genome shotgun (WGS) entry which is preliminary data.</text>
</comment>
<keyword evidence="5" id="KW-0633">Potassium transport</keyword>
<dbReference type="GO" id="GO:0006813">
    <property type="term" value="P:potassium ion transport"/>
    <property type="evidence" value="ECO:0007669"/>
    <property type="project" value="UniProtKB-KW"/>
</dbReference>
<sequence length="487" mass="52662">MEISTLGMLLASLLLIVSIVMSKTSLKMGVPALVMFLVLGMLAGEDGLGYEFDDALMAQSFGNIALSVILFYGGLNTKFQSIKPVMAEGVSLATFGVLLTCVAVGGFVYLVSGFTLLESLLLGAVVSSTDAAAVFSIFKTRKVALKRRLKDVIELESASNDPMASILTITLVALIQAPGTTWWSILLQFVAQMLVGLMSGALFGWLSVKFINRVKLDFAGLYPVLLIGLNIFIYATTTYLHGNGFLAIYIAAVMIGNSAIEHKRSMLTFYDGFAWLMQIVMFLMLGLLVTPSTMLEYAGIGLAVSAFMILAARPLAVFASLLPFTKMKALDKLFVSWCGLRGAVPIVFATYPMLAGVEAADAIFNIVFYITLTSMLIQGTTFSRVARWMGLSLHDDDQGTFIFNEQDDFNSELQEIDLANPDCDGQPIMSLGLPEGALVVYVKRGKQYITPRGNTEVKAGDKLLVMSNDAETMKVAKNLLSGDTKNG</sequence>
<evidence type="ECO:0000256" key="5">
    <source>
        <dbReference type="ARBA" id="ARBA00022538"/>
    </source>
</evidence>
<comment type="subcellular location">
    <subcellularLocation>
        <location evidence="1">Cell membrane</location>
        <topology evidence="1">Multi-pass membrane protein</topology>
    </subcellularLocation>
</comment>
<dbReference type="PANTHER" id="PTHR32507:SF7">
    <property type="entry name" value="K(+)_H(+) ANTIPORTER NHAP2"/>
    <property type="match status" value="1"/>
</dbReference>
<dbReference type="InterPro" id="IPR038770">
    <property type="entry name" value="Na+/solute_symporter_sf"/>
</dbReference>
<gene>
    <name evidence="12" type="ORF">IAC32_01485</name>
</gene>
<evidence type="ECO:0000256" key="6">
    <source>
        <dbReference type="ARBA" id="ARBA00022692"/>
    </source>
</evidence>
<keyword evidence="9 10" id="KW-0472">Membrane</keyword>
<dbReference type="Gene3D" id="1.20.1530.20">
    <property type="match status" value="1"/>
</dbReference>
<dbReference type="PANTHER" id="PTHR32507">
    <property type="entry name" value="NA(+)/H(+) ANTIPORTER 1"/>
    <property type="match status" value="1"/>
</dbReference>
<evidence type="ECO:0000256" key="7">
    <source>
        <dbReference type="ARBA" id="ARBA00022989"/>
    </source>
</evidence>
<dbReference type="InterPro" id="IPR006037">
    <property type="entry name" value="RCK_C"/>
</dbReference>
<dbReference type="EMBL" id="JADIMR010000021">
    <property type="protein sequence ID" value="MBO8446408.1"/>
    <property type="molecule type" value="Genomic_DNA"/>
</dbReference>
<feature type="transmembrane region" description="Helical" evidence="10">
    <location>
        <begin position="87"/>
        <end position="110"/>
    </location>
</feature>
<feature type="transmembrane region" description="Helical" evidence="10">
    <location>
        <begin position="6"/>
        <end position="21"/>
    </location>
</feature>
<proteinExistence type="predicted"/>
<name>A0A9D9EG89_9BACT</name>
<dbReference type="SUPFAM" id="SSF116726">
    <property type="entry name" value="TrkA C-terminal domain-like"/>
    <property type="match status" value="1"/>
</dbReference>
<dbReference type="InterPro" id="IPR006153">
    <property type="entry name" value="Cation/H_exchanger_TM"/>
</dbReference>
<dbReference type="NCBIfam" id="NF003716">
    <property type="entry name" value="PRK05326.1-3"/>
    <property type="match status" value="1"/>
</dbReference>
<dbReference type="GO" id="GO:1902600">
    <property type="term" value="P:proton transmembrane transport"/>
    <property type="evidence" value="ECO:0007669"/>
    <property type="project" value="InterPro"/>
</dbReference>
<evidence type="ECO:0000256" key="2">
    <source>
        <dbReference type="ARBA" id="ARBA00022448"/>
    </source>
</evidence>
<feature type="transmembrane region" description="Helical" evidence="10">
    <location>
        <begin position="218"/>
        <end position="236"/>
    </location>
</feature>
<evidence type="ECO:0000259" key="11">
    <source>
        <dbReference type="PROSITE" id="PS51202"/>
    </source>
</evidence>
<keyword evidence="6 10" id="KW-0812">Transmembrane</keyword>
<feature type="transmembrane region" description="Helical" evidence="10">
    <location>
        <begin position="56"/>
        <end position="75"/>
    </location>
</feature>
<reference evidence="12" key="2">
    <citation type="journal article" date="2021" name="PeerJ">
        <title>Extensive microbial diversity within the chicken gut microbiome revealed by metagenomics and culture.</title>
        <authorList>
            <person name="Gilroy R."/>
            <person name="Ravi A."/>
            <person name="Getino M."/>
            <person name="Pursley I."/>
            <person name="Horton D.L."/>
            <person name="Alikhan N.F."/>
            <person name="Baker D."/>
            <person name="Gharbi K."/>
            <person name="Hall N."/>
            <person name="Watson M."/>
            <person name="Adriaenssens E.M."/>
            <person name="Foster-Nyarko E."/>
            <person name="Jarju S."/>
            <person name="Secka A."/>
            <person name="Antonio M."/>
            <person name="Oren A."/>
            <person name="Chaudhuri R.R."/>
            <person name="La Ragione R."/>
            <person name="Hildebrand F."/>
            <person name="Pallen M.J."/>
        </authorList>
    </citation>
    <scope>NUCLEOTIDE SEQUENCE</scope>
    <source>
        <strain evidence="12">D3-1215</strain>
    </source>
</reference>
<evidence type="ECO:0000313" key="13">
    <source>
        <dbReference type="Proteomes" id="UP000823637"/>
    </source>
</evidence>
<dbReference type="PROSITE" id="PS51202">
    <property type="entry name" value="RCK_C"/>
    <property type="match status" value="1"/>
</dbReference>
<keyword evidence="7 10" id="KW-1133">Transmembrane helix</keyword>
<keyword evidence="5" id="KW-0630">Potassium</keyword>
<dbReference type="Proteomes" id="UP000823637">
    <property type="component" value="Unassembled WGS sequence"/>
</dbReference>
<evidence type="ECO:0000256" key="3">
    <source>
        <dbReference type="ARBA" id="ARBA00022449"/>
    </source>
</evidence>
<reference evidence="12" key="1">
    <citation type="submission" date="2020-10" db="EMBL/GenBank/DDBJ databases">
        <authorList>
            <person name="Gilroy R."/>
        </authorList>
    </citation>
    <scope>NUCLEOTIDE SEQUENCE</scope>
    <source>
        <strain evidence="12">D3-1215</strain>
    </source>
</reference>
<dbReference type="NCBIfam" id="NF003715">
    <property type="entry name" value="PRK05326.1-2"/>
    <property type="match status" value="1"/>
</dbReference>
<feature type="transmembrane region" description="Helical" evidence="10">
    <location>
        <begin position="297"/>
        <end position="322"/>
    </location>
</feature>
<accession>A0A9D9EG89</accession>